<dbReference type="EnsemblMetazoa" id="GPAI038754-RA">
    <property type="protein sequence ID" value="GPAI038754-PA"/>
    <property type="gene ID" value="GPAI038754"/>
</dbReference>
<evidence type="ECO:0000313" key="2">
    <source>
        <dbReference type="EnsemblMetazoa" id="GPAI038754-PA"/>
    </source>
</evidence>
<sequence>MTPCSATIFGCTATNAANSTLVRLQVLFVGLSSAWKCLTMKDRRDRELGNTSTTSVVTITGRRVVKKAVGKVPVCFRCLSFDHVVKDCRLTVVVCRHCGGTGHKSNMCANGTKCRSYALRERPAGNLILAAARTAYGAMVAMGFTNF</sequence>
<protein>
    <recommendedName>
        <fullName evidence="1">CCHC-type domain-containing protein</fullName>
    </recommendedName>
</protein>
<reference evidence="2" key="2">
    <citation type="submission" date="2020-05" db="UniProtKB">
        <authorList>
            <consortium name="EnsemblMetazoa"/>
        </authorList>
    </citation>
    <scope>IDENTIFICATION</scope>
    <source>
        <strain evidence="2">IAEA</strain>
    </source>
</reference>
<dbReference type="GO" id="GO:0003676">
    <property type="term" value="F:nucleic acid binding"/>
    <property type="evidence" value="ECO:0007669"/>
    <property type="project" value="InterPro"/>
</dbReference>
<dbReference type="GO" id="GO:0008270">
    <property type="term" value="F:zinc ion binding"/>
    <property type="evidence" value="ECO:0007669"/>
    <property type="project" value="InterPro"/>
</dbReference>
<dbReference type="Pfam" id="PF00098">
    <property type="entry name" value="zf-CCHC"/>
    <property type="match status" value="1"/>
</dbReference>
<proteinExistence type="predicted"/>
<dbReference type="InterPro" id="IPR001878">
    <property type="entry name" value="Znf_CCHC"/>
</dbReference>
<evidence type="ECO:0000259" key="1">
    <source>
        <dbReference type="SMART" id="SM00343"/>
    </source>
</evidence>
<reference evidence="3" key="1">
    <citation type="submission" date="2014-03" db="EMBL/GenBank/DDBJ databases">
        <authorList>
            <person name="Aksoy S."/>
            <person name="Warren W."/>
            <person name="Wilson R.K."/>
        </authorList>
    </citation>
    <scope>NUCLEOTIDE SEQUENCE [LARGE SCALE GENOMIC DNA]</scope>
    <source>
        <strain evidence="3">IAEA</strain>
    </source>
</reference>
<dbReference type="Proteomes" id="UP000092445">
    <property type="component" value="Unassembled WGS sequence"/>
</dbReference>
<feature type="domain" description="CCHC-type" evidence="1">
    <location>
        <begin position="74"/>
        <end position="90"/>
    </location>
</feature>
<dbReference type="SMART" id="SM00343">
    <property type="entry name" value="ZnF_C2HC"/>
    <property type="match status" value="2"/>
</dbReference>
<dbReference type="VEuPathDB" id="VectorBase:GPAI038754"/>
<dbReference type="SUPFAM" id="SSF57756">
    <property type="entry name" value="Retrovirus zinc finger-like domains"/>
    <property type="match status" value="1"/>
</dbReference>
<evidence type="ECO:0000313" key="3">
    <source>
        <dbReference type="Proteomes" id="UP000092445"/>
    </source>
</evidence>
<name>A0A1B0A9S0_GLOPL</name>
<dbReference type="AlphaFoldDB" id="A0A1B0A9S0"/>
<keyword evidence="3" id="KW-1185">Reference proteome</keyword>
<organism evidence="2 3">
    <name type="scientific">Glossina pallidipes</name>
    <name type="common">Tsetse fly</name>
    <dbReference type="NCBI Taxonomy" id="7398"/>
    <lineage>
        <taxon>Eukaryota</taxon>
        <taxon>Metazoa</taxon>
        <taxon>Ecdysozoa</taxon>
        <taxon>Arthropoda</taxon>
        <taxon>Hexapoda</taxon>
        <taxon>Insecta</taxon>
        <taxon>Pterygota</taxon>
        <taxon>Neoptera</taxon>
        <taxon>Endopterygota</taxon>
        <taxon>Diptera</taxon>
        <taxon>Brachycera</taxon>
        <taxon>Muscomorpha</taxon>
        <taxon>Hippoboscoidea</taxon>
        <taxon>Glossinidae</taxon>
        <taxon>Glossina</taxon>
    </lineage>
</organism>
<dbReference type="InterPro" id="IPR036875">
    <property type="entry name" value="Znf_CCHC_sf"/>
</dbReference>
<accession>A0A1B0A9S0</accession>
<dbReference type="Gene3D" id="4.10.60.10">
    <property type="entry name" value="Zinc finger, CCHC-type"/>
    <property type="match status" value="1"/>
</dbReference>
<feature type="domain" description="CCHC-type" evidence="1">
    <location>
        <begin position="94"/>
        <end position="110"/>
    </location>
</feature>